<sequence length="194" mass="20383">MAVADDEVRPSTEEEEEGEARGADKKKRRSSVLGALREAIGKVRFLLSFSATRWVLLASSAAARGTPARRLSFDAPRPAGLLEVEGSIVAPSPASSSSSSSGSRTSRSASLGTASARSLSRTSSAASPAAQMKRASSSASGAGSSPGSASAGGDDDIDQRAEEFIANFYRQLRMERQVSLQLRYVRGNSWDRTP</sequence>
<name>A0AAQ3UM54_PASNO</name>
<feature type="compositionally biased region" description="Low complexity" evidence="1">
    <location>
        <begin position="90"/>
        <end position="152"/>
    </location>
</feature>
<proteinExistence type="predicted"/>
<feature type="compositionally biased region" description="Basic and acidic residues" evidence="1">
    <location>
        <begin position="1"/>
        <end position="12"/>
    </location>
</feature>
<organism evidence="2 3">
    <name type="scientific">Paspalum notatum var. saurae</name>
    <dbReference type="NCBI Taxonomy" id="547442"/>
    <lineage>
        <taxon>Eukaryota</taxon>
        <taxon>Viridiplantae</taxon>
        <taxon>Streptophyta</taxon>
        <taxon>Embryophyta</taxon>
        <taxon>Tracheophyta</taxon>
        <taxon>Spermatophyta</taxon>
        <taxon>Magnoliopsida</taxon>
        <taxon>Liliopsida</taxon>
        <taxon>Poales</taxon>
        <taxon>Poaceae</taxon>
        <taxon>PACMAD clade</taxon>
        <taxon>Panicoideae</taxon>
        <taxon>Andropogonodae</taxon>
        <taxon>Paspaleae</taxon>
        <taxon>Paspalinae</taxon>
        <taxon>Paspalum</taxon>
    </lineage>
</organism>
<dbReference type="Proteomes" id="UP001341281">
    <property type="component" value="Chromosome 09"/>
</dbReference>
<evidence type="ECO:0000313" key="2">
    <source>
        <dbReference type="EMBL" id="WVZ92660.1"/>
    </source>
</evidence>
<accession>A0AAQ3UM54</accession>
<evidence type="ECO:0000313" key="3">
    <source>
        <dbReference type="Proteomes" id="UP001341281"/>
    </source>
</evidence>
<feature type="region of interest" description="Disordered" evidence="1">
    <location>
        <begin position="1"/>
        <end position="30"/>
    </location>
</feature>
<dbReference type="EMBL" id="CP144753">
    <property type="protein sequence ID" value="WVZ92660.1"/>
    <property type="molecule type" value="Genomic_DNA"/>
</dbReference>
<dbReference type="AlphaFoldDB" id="A0AAQ3UM54"/>
<protein>
    <submittedName>
        <fullName evidence="2">Uncharacterized protein</fullName>
    </submittedName>
</protein>
<dbReference type="InterPro" id="IPR008480">
    <property type="entry name" value="DUF761_pln"/>
</dbReference>
<keyword evidence="3" id="KW-1185">Reference proteome</keyword>
<dbReference type="PANTHER" id="PTHR33098:SF112">
    <property type="entry name" value="COTTON FIBER PROTEIN"/>
    <property type="match status" value="1"/>
</dbReference>
<feature type="region of interest" description="Disordered" evidence="1">
    <location>
        <begin position="89"/>
        <end position="156"/>
    </location>
</feature>
<reference evidence="2 3" key="1">
    <citation type="submission" date="2024-02" db="EMBL/GenBank/DDBJ databases">
        <title>High-quality chromosome-scale genome assembly of Pensacola bahiagrass (Paspalum notatum Flugge var. saurae).</title>
        <authorList>
            <person name="Vega J.M."/>
            <person name="Podio M."/>
            <person name="Orjuela J."/>
            <person name="Siena L.A."/>
            <person name="Pessino S.C."/>
            <person name="Combes M.C."/>
            <person name="Mariac C."/>
            <person name="Albertini E."/>
            <person name="Pupilli F."/>
            <person name="Ortiz J.P.A."/>
            <person name="Leblanc O."/>
        </authorList>
    </citation>
    <scope>NUCLEOTIDE SEQUENCE [LARGE SCALE GENOMIC DNA]</scope>
    <source>
        <strain evidence="2">R1</strain>
        <tissue evidence="2">Leaf</tissue>
    </source>
</reference>
<gene>
    <name evidence="2" type="ORF">U9M48_038706</name>
</gene>
<dbReference type="PANTHER" id="PTHR33098">
    <property type="entry name" value="COTTON FIBER (DUF761)"/>
    <property type="match status" value="1"/>
</dbReference>
<dbReference type="Pfam" id="PF05553">
    <property type="entry name" value="DUF761"/>
    <property type="match status" value="1"/>
</dbReference>
<evidence type="ECO:0000256" key="1">
    <source>
        <dbReference type="SAM" id="MobiDB-lite"/>
    </source>
</evidence>